<feature type="transmembrane region" description="Helical" evidence="2">
    <location>
        <begin position="42"/>
        <end position="63"/>
    </location>
</feature>
<feature type="compositionally biased region" description="Polar residues" evidence="1">
    <location>
        <begin position="209"/>
        <end position="233"/>
    </location>
</feature>
<keyword evidence="2" id="KW-1133">Transmembrane helix</keyword>
<protein>
    <recommendedName>
        <fullName evidence="5">DUF2637 domain-containing protein</fullName>
    </recommendedName>
</protein>
<organism evidence="3 4">
    <name type="scientific">Actinoplanes awajinensis subsp. mycoplanecinus</name>
    <dbReference type="NCBI Taxonomy" id="135947"/>
    <lineage>
        <taxon>Bacteria</taxon>
        <taxon>Bacillati</taxon>
        <taxon>Actinomycetota</taxon>
        <taxon>Actinomycetes</taxon>
        <taxon>Micromonosporales</taxon>
        <taxon>Micromonosporaceae</taxon>
        <taxon>Actinoplanes</taxon>
    </lineage>
</organism>
<dbReference type="AlphaFoldDB" id="A0A0X3UYM9"/>
<accession>A0A0X3UYM9</accession>
<gene>
    <name evidence="3" type="ORF">ADL15_11860</name>
</gene>
<feature type="region of interest" description="Disordered" evidence="1">
    <location>
        <begin position="133"/>
        <end position="257"/>
    </location>
</feature>
<evidence type="ECO:0008006" key="5">
    <source>
        <dbReference type="Google" id="ProtNLM"/>
    </source>
</evidence>
<keyword evidence="4" id="KW-1185">Reference proteome</keyword>
<evidence type="ECO:0000313" key="3">
    <source>
        <dbReference type="EMBL" id="KUL37012.1"/>
    </source>
</evidence>
<dbReference type="EMBL" id="LLZH01000083">
    <property type="protein sequence ID" value="KUL37012.1"/>
    <property type="molecule type" value="Genomic_DNA"/>
</dbReference>
<keyword evidence="2" id="KW-0472">Membrane</keyword>
<name>A0A0X3UYM9_9ACTN</name>
<dbReference type="Proteomes" id="UP000053244">
    <property type="component" value="Unassembled WGS sequence"/>
</dbReference>
<feature type="compositionally biased region" description="Low complexity" evidence="1">
    <location>
        <begin position="137"/>
        <end position="153"/>
    </location>
</feature>
<feature type="transmembrane region" description="Helical" evidence="2">
    <location>
        <begin position="75"/>
        <end position="93"/>
    </location>
</feature>
<sequence length="336" mass="34762">MSGRTWAYTGAILGGSVSIAANIAHSFIPPKEAITADWSPETGAVVGAVVWPVFLFVAVEILARVAWPDGRIWHLLRWGGLLPVAAVAALVSYRHGSGLLAFYGEEPIVCVLGPLAVDGLMVMATGALLATGTNQHTEPTSTPATPDSTTVPAPTLPPLPVRPDVALPAVEPQPASPAPASPGTDESARSPEPAHSTVPTPDVVASRVTKPTATSPARPDTTSRATALSNRPRPSTAAPTAGKLARPATDTPVTGPDAAQLKLPLVSQQLLARADQLARQYRTENGEPITAGQLAARLRVNSEKAAEALALLALAPDSPTTPIRTVNGNRPSTTRR</sequence>
<reference evidence="3 4" key="1">
    <citation type="submission" date="2015-10" db="EMBL/GenBank/DDBJ databases">
        <authorList>
            <person name="Gilbert D.G."/>
        </authorList>
    </citation>
    <scope>NUCLEOTIDE SEQUENCE [LARGE SCALE GENOMIC DNA]</scope>
    <source>
        <strain evidence="3 4">NRRL B-16712</strain>
    </source>
</reference>
<proteinExistence type="predicted"/>
<evidence type="ECO:0000256" key="1">
    <source>
        <dbReference type="SAM" id="MobiDB-lite"/>
    </source>
</evidence>
<evidence type="ECO:0000313" key="4">
    <source>
        <dbReference type="Proteomes" id="UP000053244"/>
    </source>
</evidence>
<comment type="caution">
    <text evidence="3">The sequence shown here is derived from an EMBL/GenBank/DDBJ whole genome shotgun (WGS) entry which is preliminary data.</text>
</comment>
<dbReference type="RefSeq" id="WP_232344038.1">
    <property type="nucleotide sequence ID" value="NZ_LLZH01000083.1"/>
</dbReference>
<keyword evidence="2" id="KW-0812">Transmembrane</keyword>
<evidence type="ECO:0000256" key="2">
    <source>
        <dbReference type="SAM" id="Phobius"/>
    </source>
</evidence>